<feature type="chain" id="PRO_5039673154" evidence="2">
    <location>
        <begin position="21"/>
        <end position="299"/>
    </location>
</feature>
<dbReference type="SUPFAM" id="SSF55166">
    <property type="entry name" value="Hedgehog/DD-peptidase"/>
    <property type="match status" value="1"/>
</dbReference>
<comment type="caution">
    <text evidence="4">The sequence shown here is derived from an EMBL/GenBank/DDBJ whole genome shotgun (WGS) entry which is preliminary data.</text>
</comment>
<dbReference type="GO" id="GO:0008233">
    <property type="term" value="F:peptidase activity"/>
    <property type="evidence" value="ECO:0007669"/>
    <property type="project" value="InterPro"/>
</dbReference>
<keyword evidence="2" id="KW-0732">Signal</keyword>
<dbReference type="AlphaFoldDB" id="A0A923IB19"/>
<feature type="compositionally biased region" description="Pro residues" evidence="1">
    <location>
        <begin position="45"/>
        <end position="59"/>
    </location>
</feature>
<proteinExistence type="predicted"/>
<dbReference type="PANTHER" id="PTHR34385:SF1">
    <property type="entry name" value="PEPTIDOGLYCAN L-ALANYL-D-GLUTAMATE ENDOPEPTIDASE CWLK"/>
    <property type="match status" value="1"/>
</dbReference>
<evidence type="ECO:0000259" key="3">
    <source>
        <dbReference type="Pfam" id="PF02557"/>
    </source>
</evidence>
<accession>A0A923IB19</accession>
<dbReference type="EMBL" id="JACONZ010000003">
    <property type="protein sequence ID" value="MBC5581578.1"/>
    <property type="molecule type" value="Genomic_DNA"/>
</dbReference>
<gene>
    <name evidence="4" type="ORF">H8S23_08670</name>
</gene>
<organism evidence="4 5">
    <name type="scientific">Anaerofilum hominis</name>
    <dbReference type="NCBI Taxonomy" id="2763016"/>
    <lineage>
        <taxon>Bacteria</taxon>
        <taxon>Bacillati</taxon>
        <taxon>Bacillota</taxon>
        <taxon>Clostridia</taxon>
        <taxon>Eubacteriales</taxon>
        <taxon>Oscillospiraceae</taxon>
        <taxon>Anaerofilum</taxon>
    </lineage>
</organism>
<name>A0A923IB19_9FIRM</name>
<feature type="region of interest" description="Disordered" evidence="1">
    <location>
        <begin position="33"/>
        <end position="66"/>
    </location>
</feature>
<dbReference type="GO" id="GO:0006508">
    <property type="term" value="P:proteolysis"/>
    <property type="evidence" value="ECO:0007669"/>
    <property type="project" value="InterPro"/>
</dbReference>
<dbReference type="InterPro" id="IPR003709">
    <property type="entry name" value="VanY-like_core_dom"/>
</dbReference>
<dbReference type="PANTHER" id="PTHR34385">
    <property type="entry name" value="D-ALANYL-D-ALANINE CARBOXYPEPTIDASE"/>
    <property type="match status" value="1"/>
</dbReference>
<protein>
    <submittedName>
        <fullName evidence="4">M15 family metallopeptidase</fullName>
    </submittedName>
</protein>
<dbReference type="PROSITE" id="PS51257">
    <property type="entry name" value="PROKAR_LIPOPROTEIN"/>
    <property type="match status" value="1"/>
</dbReference>
<dbReference type="RefSeq" id="WP_186887956.1">
    <property type="nucleotide sequence ID" value="NZ_JACONZ010000003.1"/>
</dbReference>
<evidence type="ECO:0000256" key="2">
    <source>
        <dbReference type="SAM" id="SignalP"/>
    </source>
</evidence>
<dbReference type="InterPro" id="IPR052179">
    <property type="entry name" value="DD-CPase-like"/>
</dbReference>
<sequence length="299" mass="32179">MRLKALIPFALAAACTLLLAGCGGRTGSSAPALPQGIPAASAAPTEPPAPAGSPAPTPAADPFADVPGYRQPEAARYAEYAALHPEFTAEQTVVYVNIGLDREFYTGVETVADPDSLLVLCNKYHQLPDGYEPADLTRISAGRSNGGKTLYLRAEAAAAFEALCEGAAAEGYTILGQSGYRSYAYQQQLYSNYAARDGQAAADTYSARPGFSEHQTGLAMDICNGALSYTEFGQTAEYAWAKENLHRYGFVLHYLPETQWITGYMTEEWHIRYVGEETAAEIYELGITFDEYCAAYLPG</sequence>
<dbReference type="Pfam" id="PF02557">
    <property type="entry name" value="VanY"/>
    <property type="match status" value="1"/>
</dbReference>
<dbReference type="Proteomes" id="UP000659630">
    <property type="component" value="Unassembled WGS sequence"/>
</dbReference>
<dbReference type="InterPro" id="IPR009045">
    <property type="entry name" value="Zn_M74/Hedgehog-like"/>
</dbReference>
<feature type="signal peptide" evidence="2">
    <location>
        <begin position="1"/>
        <end position="20"/>
    </location>
</feature>
<evidence type="ECO:0000313" key="5">
    <source>
        <dbReference type="Proteomes" id="UP000659630"/>
    </source>
</evidence>
<dbReference type="CDD" id="cd14852">
    <property type="entry name" value="LD-carboxypeptidase"/>
    <property type="match status" value="1"/>
</dbReference>
<evidence type="ECO:0000313" key="4">
    <source>
        <dbReference type="EMBL" id="MBC5581578.1"/>
    </source>
</evidence>
<dbReference type="Gene3D" id="3.30.1380.10">
    <property type="match status" value="1"/>
</dbReference>
<feature type="domain" description="D-alanyl-D-alanine carboxypeptidase-like core" evidence="3">
    <location>
        <begin position="151"/>
        <end position="275"/>
    </location>
</feature>
<evidence type="ECO:0000256" key="1">
    <source>
        <dbReference type="SAM" id="MobiDB-lite"/>
    </source>
</evidence>
<keyword evidence="5" id="KW-1185">Reference proteome</keyword>
<dbReference type="InterPro" id="IPR058193">
    <property type="entry name" value="VanY/YodJ_core_dom"/>
</dbReference>
<reference evidence="4" key="1">
    <citation type="submission" date="2020-08" db="EMBL/GenBank/DDBJ databases">
        <title>Genome public.</title>
        <authorList>
            <person name="Liu C."/>
            <person name="Sun Q."/>
        </authorList>
    </citation>
    <scope>NUCLEOTIDE SEQUENCE</scope>
    <source>
        <strain evidence="4">BX8</strain>
    </source>
</reference>